<name>A0ABD0QHN3_CIRMR</name>
<feature type="region of interest" description="Disordered" evidence="1">
    <location>
        <begin position="44"/>
        <end position="63"/>
    </location>
</feature>
<gene>
    <name evidence="2" type="ORF">M9458_017294</name>
</gene>
<keyword evidence="3" id="KW-1185">Reference proteome</keyword>
<evidence type="ECO:0000313" key="2">
    <source>
        <dbReference type="EMBL" id="KAL0185624.1"/>
    </source>
</evidence>
<evidence type="ECO:0000256" key="1">
    <source>
        <dbReference type="SAM" id="MobiDB-lite"/>
    </source>
</evidence>
<evidence type="ECO:0000313" key="3">
    <source>
        <dbReference type="Proteomes" id="UP001529510"/>
    </source>
</evidence>
<organism evidence="2 3">
    <name type="scientific">Cirrhinus mrigala</name>
    <name type="common">Mrigala</name>
    <dbReference type="NCBI Taxonomy" id="683832"/>
    <lineage>
        <taxon>Eukaryota</taxon>
        <taxon>Metazoa</taxon>
        <taxon>Chordata</taxon>
        <taxon>Craniata</taxon>
        <taxon>Vertebrata</taxon>
        <taxon>Euteleostomi</taxon>
        <taxon>Actinopterygii</taxon>
        <taxon>Neopterygii</taxon>
        <taxon>Teleostei</taxon>
        <taxon>Ostariophysi</taxon>
        <taxon>Cypriniformes</taxon>
        <taxon>Cyprinidae</taxon>
        <taxon>Labeoninae</taxon>
        <taxon>Labeonini</taxon>
        <taxon>Cirrhinus</taxon>
    </lineage>
</organism>
<comment type="caution">
    <text evidence="2">The sequence shown here is derived from an EMBL/GenBank/DDBJ whole genome shotgun (WGS) entry which is preliminary data.</text>
</comment>
<dbReference type="Proteomes" id="UP001529510">
    <property type="component" value="Unassembled WGS sequence"/>
</dbReference>
<dbReference type="AlphaFoldDB" id="A0ABD0QHN3"/>
<feature type="non-terminal residue" evidence="2">
    <location>
        <position position="63"/>
    </location>
</feature>
<accession>A0ABD0QHN3</accession>
<reference evidence="2 3" key="1">
    <citation type="submission" date="2024-05" db="EMBL/GenBank/DDBJ databases">
        <title>Genome sequencing and assembly of Indian major carp, Cirrhinus mrigala (Hamilton, 1822).</title>
        <authorList>
            <person name="Mohindra V."/>
            <person name="Chowdhury L.M."/>
            <person name="Lal K."/>
            <person name="Jena J.K."/>
        </authorList>
    </citation>
    <scope>NUCLEOTIDE SEQUENCE [LARGE SCALE GENOMIC DNA]</scope>
    <source>
        <strain evidence="2">CM1030</strain>
        <tissue evidence="2">Blood</tissue>
    </source>
</reference>
<proteinExistence type="predicted"/>
<dbReference type="EMBL" id="JAMKFB020000008">
    <property type="protein sequence ID" value="KAL0185624.1"/>
    <property type="molecule type" value="Genomic_DNA"/>
</dbReference>
<protein>
    <submittedName>
        <fullName evidence="2">Uncharacterized protein</fullName>
    </submittedName>
</protein>
<sequence length="63" mass="6600">IVSVQMEEISCPRVQLEFLALFCTGSLSALLTNQIPPSLCAGESTRTTLTVSPPPTPPSTGPN</sequence>
<feature type="compositionally biased region" description="Pro residues" evidence="1">
    <location>
        <begin position="52"/>
        <end position="63"/>
    </location>
</feature>
<feature type="non-terminal residue" evidence="2">
    <location>
        <position position="1"/>
    </location>
</feature>